<name>A0A934W0T9_9MICO</name>
<sequence length="253" mass="27406">MLSIQERAAEIRRIIAKTACQLELSYRRKISSNSVYPTDEPRGAVEGPDPFSVAILGDWNSVGLGVITFDLSLGACFSRALAHRTGHGVNWQLVPVEGFHLAAVPDSAAASASKLADVDVAIIQLGALESMMFVSPRQWSDGLVAAIEAVQAAVGTAGCVVIAAIPPIEKIGSLTRFTQREIGRECRELNAVSRTVAERYPRCQFTEFPEGLAAEVWIAETNDLRFSHSYAVWGASIAREVVLEHRGETFAPR</sequence>
<comment type="caution">
    <text evidence="1">The sequence shown here is derived from an EMBL/GenBank/DDBJ whole genome shotgun (WGS) entry which is preliminary data.</text>
</comment>
<dbReference type="RefSeq" id="WP_200554541.1">
    <property type="nucleotide sequence ID" value="NZ_JAEPES010000001.1"/>
</dbReference>
<evidence type="ECO:0000313" key="2">
    <source>
        <dbReference type="Proteomes" id="UP000636458"/>
    </source>
</evidence>
<evidence type="ECO:0008006" key="3">
    <source>
        <dbReference type="Google" id="ProtNLM"/>
    </source>
</evidence>
<protein>
    <recommendedName>
        <fullName evidence="3">SGNH/GDSL hydrolase family protein</fullName>
    </recommendedName>
</protein>
<reference evidence="1" key="1">
    <citation type="submission" date="2021-01" db="EMBL/GenBank/DDBJ databases">
        <title>Lacisediminihabitans sp. nov. strain G11-30, isolated from Antarctic Soil.</title>
        <authorList>
            <person name="Li J."/>
        </authorList>
    </citation>
    <scope>NUCLEOTIDE SEQUENCE</scope>
    <source>
        <strain evidence="1">G11-30</strain>
    </source>
</reference>
<dbReference type="Proteomes" id="UP000636458">
    <property type="component" value="Unassembled WGS sequence"/>
</dbReference>
<organism evidence="1 2">
    <name type="scientific">Lacisediminihabitans changchengi</name>
    <dbReference type="NCBI Taxonomy" id="2787634"/>
    <lineage>
        <taxon>Bacteria</taxon>
        <taxon>Bacillati</taxon>
        <taxon>Actinomycetota</taxon>
        <taxon>Actinomycetes</taxon>
        <taxon>Micrococcales</taxon>
        <taxon>Microbacteriaceae</taxon>
        <taxon>Lacisediminihabitans</taxon>
    </lineage>
</organism>
<accession>A0A934W0T9</accession>
<keyword evidence="2" id="KW-1185">Reference proteome</keyword>
<evidence type="ECO:0000313" key="1">
    <source>
        <dbReference type="EMBL" id="MBK4346188.1"/>
    </source>
</evidence>
<dbReference type="AlphaFoldDB" id="A0A934W0T9"/>
<proteinExistence type="predicted"/>
<dbReference type="SUPFAM" id="SSF52266">
    <property type="entry name" value="SGNH hydrolase"/>
    <property type="match status" value="1"/>
</dbReference>
<gene>
    <name evidence="1" type="ORF">IV501_00940</name>
</gene>
<dbReference type="EMBL" id="JAEPES010000001">
    <property type="protein sequence ID" value="MBK4346188.1"/>
    <property type="molecule type" value="Genomic_DNA"/>
</dbReference>